<dbReference type="InterPro" id="IPR017452">
    <property type="entry name" value="GPCR_Rhodpsn_7TM"/>
</dbReference>
<evidence type="ECO:0000313" key="10">
    <source>
        <dbReference type="RefSeq" id="XP_034104295.1"/>
    </source>
</evidence>
<feature type="transmembrane region" description="Helical" evidence="6">
    <location>
        <begin position="452"/>
        <end position="477"/>
    </location>
</feature>
<feature type="transmembrane region" description="Helical" evidence="6">
    <location>
        <begin position="298"/>
        <end position="315"/>
    </location>
</feature>
<evidence type="ECO:0000256" key="5">
    <source>
        <dbReference type="ARBA" id="ARBA00023136"/>
    </source>
</evidence>
<evidence type="ECO:0000313" key="8">
    <source>
        <dbReference type="Proteomes" id="UP000515160"/>
    </source>
</evidence>
<gene>
    <name evidence="9 10 11 12" type="primary">LOC117568048</name>
</gene>
<dbReference type="GO" id="GO:0008528">
    <property type="term" value="F:G protein-coupled peptide receptor activity"/>
    <property type="evidence" value="ECO:0007669"/>
    <property type="project" value="InterPro"/>
</dbReference>
<keyword evidence="9 10" id="KW-0675">Receptor</keyword>
<dbReference type="RefSeq" id="XP_034104295.1">
    <property type="nucleotide sequence ID" value="XM_034248404.2"/>
</dbReference>
<dbReference type="RefSeq" id="XP_034104304.1">
    <property type="nucleotide sequence ID" value="XM_034248413.2"/>
</dbReference>
<dbReference type="Proteomes" id="UP000515160">
    <property type="component" value="Chromosome X"/>
</dbReference>
<keyword evidence="3 6" id="KW-0812">Transmembrane</keyword>
<comment type="similarity">
    <text evidence="2">Belongs to the G-protein coupled receptor 1 family.</text>
</comment>
<feature type="transmembrane region" description="Helical" evidence="6">
    <location>
        <begin position="415"/>
        <end position="440"/>
    </location>
</feature>
<comment type="subcellular location">
    <subcellularLocation>
        <location evidence="1">Membrane</location>
    </subcellularLocation>
</comment>
<dbReference type="GeneID" id="117568048"/>
<accession>A0A6P8X011</accession>
<feature type="transmembrane region" description="Helical" evidence="6">
    <location>
        <begin position="255"/>
        <end position="277"/>
    </location>
</feature>
<keyword evidence="4 6" id="KW-1133">Transmembrane helix</keyword>
<dbReference type="PROSITE" id="PS50262">
    <property type="entry name" value="G_PROTEIN_RECEP_F1_2"/>
    <property type="match status" value="1"/>
</dbReference>
<dbReference type="Pfam" id="PF10324">
    <property type="entry name" value="7TM_GPCR_Srw"/>
    <property type="match status" value="1"/>
</dbReference>
<evidence type="ECO:0000313" key="12">
    <source>
        <dbReference type="RefSeq" id="XP_051860487.1"/>
    </source>
</evidence>
<dbReference type="GO" id="GO:0016020">
    <property type="term" value="C:membrane"/>
    <property type="evidence" value="ECO:0007669"/>
    <property type="project" value="UniProtKB-SubCell"/>
</dbReference>
<evidence type="ECO:0000256" key="3">
    <source>
        <dbReference type="ARBA" id="ARBA00022692"/>
    </source>
</evidence>
<dbReference type="OrthoDB" id="5962323at2759"/>
<evidence type="ECO:0000256" key="2">
    <source>
        <dbReference type="ARBA" id="ARBA00010663"/>
    </source>
</evidence>
<evidence type="ECO:0000259" key="7">
    <source>
        <dbReference type="PROSITE" id="PS50262"/>
    </source>
</evidence>
<feature type="transmembrane region" description="Helical" evidence="6">
    <location>
        <begin position="177"/>
        <end position="200"/>
    </location>
</feature>
<evidence type="ECO:0000313" key="11">
    <source>
        <dbReference type="RefSeq" id="XP_034104304.1"/>
    </source>
</evidence>
<evidence type="ECO:0000313" key="9">
    <source>
        <dbReference type="RefSeq" id="XP_034104286.1"/>
    </source>
</evidence>
<feature type="domain" description="G-protein coupled receptors family 1 profile" evidence="7">
    <location>
        <begin position="192"/>
        <end position="475"/>
    </location>
</feature>
<feature type="transmembrane region" description="Helical" evidence="6">
    <location>
        <begin position="212"/>
        <end position="235"/>
    </location>
</feature>
<dbReference type="InterPro" id="IPR019427">
    <property type="entry name" value="7TM_GPCR_serpentine_rcpt_Srw"/>
</dbReference>
<evidence type="ECO:0000256" key="4">
    <source>
        <dbReference type="ARBA" id="ARBA00022989"/>
    </source>
</evidence>
<dbReference type="AlphaFoldDB" id="A0A6P8X011"/>
<dbReference type="PANTHER" id="PTHR47023:SF1">
    <property type="entry name" value="SEX PEPTIDE RECEPTOR"/>
    <property type="match status" value="1"/>
</dbReference>
<keyword evidence="8" id="KW-1185">Reference proteome</keyword>
<name>A0A6P8X011_DROAB</name>
<dbReference type="CTD" id="6697"/>
<keyword evidence="5 6" id="KW-0472">Membrane</keyword>
<evidence type="ECO:0000256" key="1">
    <source>
        <dbReference type="ARBA" id="ARBA00004370"/>
    </source>
</evidence>
<dbReference type="SUPFAM" id="SSF81321">
    <property type="entry name" value="Family A G protein-coupled receptor-like"/>
    <property type="match status" value="1"/>
</dbReference>
<dbReference type="RefSeq" id="XP_034104286.1">
    <property type="nucleotide sequence ID" value="XM_034248395.2"/>
</dbReference>
<dbReference type="InterPro" id="IPR053071">
    <property type="entry name" value="GPCR1-related_rcpt"/>
</dbReference>
<dbReference type="CDD" id="cd14978">
    <property type="entry name" value="7tmA_FMRFamide_R-like"/>
    <property type="match status" value="1"/>
</dbReference>
<dbReference type="InterPro" id="IPR000276">
    <property type="entry name" value="GPCR_Rhodpsn"/>
</dbReference>
<dbReference type="PANTHER" id="PTHR47023">
    <property type="entry name" value="SEX PEPTIDE RECEPTOR"/>
    <property type="match status" value="1"/>
</dbReference>
<protein>
    <submittedName>
        <fullName evidence="9 10">Sex peptide receptor</fullName>
    </submittedName>
</protein>
<dbReference type="Gene3D" id="1.20.1070.10">
    <property type="entry name" value="Rhodopsin 7-helix transmembrane proteins"/>
    <property type="match status" value="1"/>
</dbReference>
<feature type="transmembrane region" description="Helical" evidence="6">
    <location>
        <begin position="359"/>
        <end position="385"/>
    </location>
</feature>
<proteinExistence type="inferred from homology"/>
<dbReference type="RefSeq" id="XP_051860487.1">
    <property type="nucleotide sequence ID" value="XM_052004527.1"/>
</dbReference>
<evidence type="ECO:0000256" key="6">
    <source>
        <dbReference type="SAM" id="Phobius"/>
    </source>
</evidence>
<sequence length="521" mass="57366">MSTAVTKTLTAAAAAAAAIAMATGMDNNTLYSYDIAAAKDVLYPAHGGAATSMPSTTAAAASGVANTTSSIASASVSLSLSASAAVAATATAAAAAAAAAASSTVERVPGLMDAASAAVSLNETRFLLVDYATSMNDSFDDASYQQHLSASACRSMDGNNSYWNITCDSPLGYALPLYGYCMPFLLIMTIISNSLIVLVLSKKSMATPTNFVLMGMAICDMLTVVFPAPGLWYMYTFGNHYKPMHPVSFCLAYSIFNEMMPAMCHTISVWLTLALAVQRYIYVCHAPMARTWCTMPRVKRCTFYIALLAFLHQLPRFFDRTYLPMDIEWNGNLTEVCHVETSLWVHEYIGVDLYYTSYYLFRVLFVHFLPCIILVTLNILLFAALRQAQERRKLLFRENRKKECKKLRDSNCTTLMLIVVVTVFLIAEIPIAVVTSMHIVSSLIIEFLDYGIANIFIMLTNFFLVLSYPINFGIYCGMSRQFRETFKEIFMGRMAGKKDSSSKYSMVNGQRTCTNTNETVL</sequence>
<dbReference type="PRINTS" id="PR00237">
    <property type="entry name" value="GPCRRHODOPSN"/>
</dbReference>
<reference evidence="9 10" key="1">
    <citation type="submission" date="2025-04" db="UniProtKB">
        <authorList>
            <consortium name="RefSeq"/>
        </authorList>
    </citation>
    <scope>IDENTIFICATION</scope>
    <source>
        <strain evidence="9 10">15112-1751.03</strain>
        <tissue evidence="9 10">Whole Adult</tissue>
    </source>
</reference>
<organism evidence="8 10">
    <name type="scientific">Drosophila albomicans</name>
    <name type="common">Fruit fly</name>
    <dbReference type="NCBI Taxonomy" id="7291"/>
    <lineage>
        <taxon>Eukaryota</taxon>
        <taxon>Metazoa</taxon>
        <taxon>Ecdysozoa</taxon>
        <taxon>Arthropoda</taxon>
        <taxon>Hexapoda</taxon>
        <taxon>Insecta</taxon>
        <taxon>Pterygota</taxon>
        <taxon>Neoptera</taxon>
        <taxon>Endopterygota</taxon>
        <taxon>Diptera</taxon>
        <taxon>Brachycera</taxon>
        <taxon>Muscomorpha</taxon>
        <taxon>Ephydroidea</taxon>
        <taxon>Drosophilidae</taxon>
        <taxon>Drosophila</taxon>
    </lineage>
</organism>